<reference evidence="2 3" key="1">
    <citation type="submission" date="2024-02" db="EMBL/GenBank/DDBJ databases">
        <title>High-quality chromosome-scale genome assembly of Pensacola bahiagrass (Paspalum notatum Flugge var. saurae).</title>
        <authorList>
            <person name="Vega J.M."/>
            <person name="Podio M."/>
            <person name="Orjuela J."/>
            <person name="Siena L.A."/>
            <person name="Pessino S.C."/>
            <person name="Combes M.C."/>
            <person name="Mariac C."/>
            <person name="Albertini E."/>
            <person name="Pupilli F."/>
            <person name="Ortiz J.P.A."/>
            <person name="Leblanc O."/>
        </authorList>
    </citation>
    <scope>NUCLEOTIDE SEQUENCE [LARGE SCALE GENOMIC DNA]</scope>
    <source>
        <strain evidence="2">R1</strain>
        <tissue evidence="2">Leaf</tissue>
    </source>
</reference>
<evidence type="ECO:0000313" key="3">
    <source>
        <dbReference type="Proteomes" id="UP001341281"/>
    </source>
</evidence>
<keyword evidence="1" id="KW-1133">Transmembrane helix</keyword>
<gene>
    <name evidence="2" type="ORF">U9M48_009271</name>
</gene>
<keyword evidence="1" id="KW-0472">Membrane</keyword>
<evidence type="ECO:0000256" key="1">
    <source>
        <dbReference type="SAM" id="Phobius"/>
    </source>
</evidence>
<sequence length="168" mass="18040">MAAVAAPWNKSLPPRPRFGCAHSGADEGCVRAESTGVGSLAMAGFLPVLSCSNVGVSSSVARPGMRQALTVRCRRLAAGFLDVWWTGLGIFLDGFHRRAQVCGQRNTGCVPGRCIFSVSSFCGSFVSLCAMVFLMTLASVLLSSFFVATWLRKKNDSGRWLLDAQRFP</sequence>
<feature type="transmembrane region" description="Helical" evidence="1">
    <location>
        <begin position="125"/>
        <end position="151"/>
    </location>
</feature>
<evidence type="ECO:0000313" key="2">
    <source>
        <dbReference type="EMBL" id="WVZ59070.1"/>
    </source>
</evidence>
<dbReference type="EMBL" id="CP144746">
    <property type="protein sequence ID" value="WVZ59070.1"/>
    <property type="molecule type" value="Genomic_DNA"/>
</dbReference>
<keyword evidence="1" id="KW-0812">Transmembrane</keyword>
<dbReference type="AlphaFoldDB" id="A0AAQ3SQT8"/>
<proteinExistence type="predicted"/>
<accession>A0AAQ3SQT8</accession>
<organism evidence="2 3">
    <name type="scientific">Paspalum notatum var. saurae</name>
    <dbReference type="NCBI Taxonomy" id="547442"/>
    <lineage>
        <taxon>Eukaryota</taxon>
        <taxon>Viridiplantae</taxon>
        <taxon>Streptophyta</taxon>
        <taxon>Embryophyta</taxon>
        <taxon>Tracheophyta</taxon>
        <taxon>Spermatophyta</taxon>
        <taxon>Magnoliopsida</taxon>
        <taxon>Liliopsida</taxon>
        <taxon>Poales</taxon>
        <taxon>Poaceae</taxon>
        <taxon>PACMAD clade</taxon>
        <taxon>Panicoideae</taxon>
        <taxon>Andropogonodae</taxon>
        <taxon>Paspaleae</taxon>
        <taxon>Paspalinae</taxon>
        <taxon>Paspalum</taxon>
    </lineage>
</organism>
<dbReference type="Proteomes" id="UP001341281">
    <property type="component" value="Chromosome 02"/>
</dbReference>
<keyword evidence="3" id="KW-1185">Reference proteome</keyword>
<protein>
    <submittedName>
        <fullName evidence="2">Uncharacterized protein</fullName>
    </submittedName>
</protein>
<name>A0AAQ3SQT8_PASNO</name>